<dbReference type="KEGG" id="ska:CP970_19995"/>
<dbReference type="EMBL" id="CP023699">
    <property type="protein sequence ID" value="QEU92887.1"/>
    <property type="molecule type" value="Genomic_DNA"/>
</dbReference>
<keyword evidence="2" id="KW-1185">Reference proteome</keyword>
<dbReference type="RefSeq" id="WP_055548694.1">
    <property type="nucleotide sequence ID" value="NZ_CP023699.1"/>
</dbReference>
<dbReference type="Pfam" id="PF19462">
    <property type="entry name" value="DUF5999"/>
    <property type="match status" value="1"/>
</dbReference>
<dbReference type="AlphaFoldDB" id="A0A5J6GDA2"/>
<gene>
    <name evidence="1" type="ORF">CP970_19995</name>
</gene>
<organism evidence="1 2">
    <name type="scientific">Streptomyces kanamyceticus</name>
    <dbReference type="NCBI Taxonomy" id="1967"/>
    <lineage>
        <taxon>Bacteria</taxon>
        <taxon>Bacillati</taxon>
        <taxon>Actinomycetota</taxon>
        <taxon>Actinomycetes</taxon>
        <taxon>Kitasatosporales</taxon>
        <taxon>Streptomycetaceae</taxon>
        <taxon>Streptomyces</taxon>
    </lineage>
</organism>
<evidence type="ECO:0000313" key="1">
    <source>
        <dbReference type="EMBL" id="QEU92887.1"/>
    </source>
</evidence>
<reference evidence="1 2" key="1">
    <citation type="submission" date="2017-09" db="EMBL/GenBank/DDBJ databases">
        <authorList>
            <person name="Lee N."/>
            <person name="Cho B.-K."/>
        </authorList>
    </citation>
    <scope>NUCLEOTIDE SEQUENCE [LARGE SCALE GENOMIC DNA]</scope>
    <source>
        <strain evidence="1 2">ATCC 12853</strain>
    </source>
</reference>
<name>A0A5J6GDA2_STRKN</name>
<protein>
    <submittedName>
        <fullName evidence="1">Uncharacterized protein</fullName>
    </submittedName>
</protein>
<sequence length="66" mass="6877">MCQHQIKCPTAAAAGREAAAAVALHPEQGWSLLCNGVLLFEDTGELLPDGQIIAPHRPSPTAMVTA</sequence>
<evidence type="ECO:0000313" key="2">
    <source>
        <dbReference type="Proteomes" id="UP000325529"/>
    </source>
</evidence>
<proteinExistence type="predicted"/>
<dbReference type="OrthoDB" id="3217111at2"/>
<dbReference type="Proteomes" id="UP000325529">
    <property type="component" value="Chromosome"/>
</dbReference>
<accession>A0A5J6GDA2</accession>
<dbReference type="InterPro" id="IPR046041">
    <property type="entry name" value="DUF5999"/>
</dbReference>